<reference evidence="2 3" key="1">
    <citation type="journal article" date="2012" name="Genome Biol.">
        <title>The genome of the polar eukaryotic microalga coccomyxa subellipsoidea reveals traits of cold adaptation.</title>
        <authorList>
            <person name="Blanc G."/>
            <person name="Agarkova I."/>
            <person name="Grimwood J."/>
            <person name="Kuo A."/>
            <person name="Brueggeman A."/>
            <person name="Dunigan D."/>
            <person name="Gurnon J."/>
            <person name="Ladunga I."/>
            <person name="Lindquist E."/>
            <person name="Lucas S."/>
            <person name="Pangilinan J."/>
            <person name="Proschold T."/>
            <person name="Salamov A."/>
            <person name="Schmutz J."/>
            <person name="Weeks D."/>
            <person name="Yamada T."/>
            <person name="Claverie J.M."/>
            <person name="Grigoriev I."/>
            <person name="Van Etten J."/>
            <person name="Lomsadze A."/>
            <person name="Borodovsky M."/>
        </authorList>
    </citation>
    <scope>NUCLEOTIDE SEQUENCE [LARGE SCALE GENOMIC DNA]</scope>
    <source>
        <strain evidence="2 3">C-169</strain>
    </source>
</reference>
<protein>
    <submittedName>
        <fullName evidence="2">Uncharacterized protein</fullName>
    </submittedName>
</protein>
<gene>
    <name evidence="2" type="ORF">COCSUDRAFT_41551</name>
</gene>
<keyword evidence="1" id="KW-0472">Membrane</keyword>
<dbReference type="KEGG" id="csl:COCSUDRAFT_41551"/>
<dbReference type="EMBL" id="AGSI01000006">
    <property type="protein sequence ID" value="EIE24303.1"/>
    <property type="molecule type" value="Genomic_DNA"/>
</dbReference>
<organism evidence="2 3">
    <name type="scientific">Coccomyxa subellipsoidea (strain C-169)</name>
    <name type="common">Green microalga</name>
    <dbReference type="NCBI Taxonomy" id="574566"/>
    <lineage>
        <taxon>Eukaryota</taxon>
        <taxon>Viridiplantae</taxon>
        <taxon>Chlorophyta</taxon>
        <taxon>core chlorophytes</taxon>
        <taxon>Trebouxiophyceae</taxon>
        <taxon>Trebouxiophyceae incertae sedis</taxon>
        <taxon>Coccomyxaceae</taxon>
        <taxon>Coccomyxa</taxon>
        <taxon>Coccomyxa subellipsoidea</taxon>
    </lineage>
</organism>
<feature type="transmembrane region" description="Helical" evidence="1">
    <location>
        <begin position="312"/>
        <end position="334"/>
    </location>
</feature>
<evidence type="ECO:0000313" key="3">
    <source>
        <dbReference type="Proteomes" id="UP000007264"/>
    </source>
</evidence>
<dbReference type="GeneID" id="17042301"/>
<dbReference type="RefSeq" id="XP_005648847.1">
    <property type="nucleotide sequence ID" value="XM_005648790.1"/>
</dbReference>
<feature type="transmembrane region" description="Helical" evidence="1">
    <location>
        <begin position="282"/>
        <end position="306"/>
    </location>
</feature>
<dbReference type="Proteomes" id="UP000007264">
    <property type="component" value="Unassembled WGS sequence"/>
</dbReference>
<keyword evidence="1" id="KW-1133">Transmembrane helix</keyword>
<keyword evidence="3" id="KW-1185">Reference proteome</keyword>
<proteinExistence type="predicted"/>
<dbReference type="AlphaFoldDB" id="I0Z0Y4"/>
<accession>I0Z0Y4</accession>
<sequence>MAQNGEGETRLVDPDPSWKFVGYAPFVVYPSLFGKAAPLWLDLYHGPNETCGPNEGRLHVANVDALVGLRGSRQYATIVKGAGTAFYADARADGLSTETFRYFDEFKGVGNHIFPNDPFSVELRFVLTGMFGDPINVAHAVAVTCGAYYFGWHPKTAHVLYMMLTVVKWGLHPSWKFAGYSPFEVHSTLFGKSALLWLELYHGISDTCGPKEGRLHVTNADALVELKGSRHHASVNKGVGTAFYVDARADGLSAQTFRCVEHSTGIINHIFGSDPYLVELRFMVWGFMQPANLAVVIALACSKYFFGWSWETISLVGLMVPVAVVGLRAFSALLRGELDAFIGLE</sequence>
<name>I0Z0Y4_COCSC</name>
<evidence type="ECO:0000313" key="2">
    <source>
        <dbReference type="EMBL" id="EIE24303.1"/>
    </source>
</evidence>
<comment type="caution">
    <text evidence="2">The sequence shown here is derived from an EMBL/GenBank/DDBJ whole genome shotgun (WGS) entry which is preliminary data.</text>
</comment>
<evidence type="ECO:0000256" key="1">
    <source>
        <dbReference type="SAM" id="Phobius"/>
    </source>
</evidence>
<keyword evidence="1" id="KW-0812">Transmembrane</keyword>